<evidence type="ECO:0000256" key="3">
    <source>
        <dbReference type="ARBA" id="ARBA00022448"/>
    </source>
</evidence>
<dbReference type="Gene3D" id="1.20.1600.10">
    <property type="entry name" value="Outer membrane efflux proteins (OEP)"/>
    <property type="match status" value="1"/>
</dbReference>
<evidence type="ECO:0000256" key="6">
    <source>
        <dbReference type="ARBA" id="ARBA00023136"/>
    </source>
</evidence>
<protein>
    <submittedName>
        <fullName evidence="8">TolC family protein</fullName>
    </submittedName>
</protein>
<dbReference type="Proteomes" id="UP000093432">
    <property type="component" value="Unassembled WGS sequence"/>
</dbReference>
<keyword evidence="3" id="KW-0813">Transport</keyword>
<keyword evidence="5" id="KW-0812">Transmembrane</keyword>
<evidence type="ECO:0000256" key="1">
    <source>
        <dbReference type="ARBA" id="ARBA00004442"/>
    </source>
</evidence>
<dbReference type="InterPro" id="IPR051906">
    <property type="entry name" value="TolC-like"/>
</dbReference>
<dbReference type="EMBL" id="MAYG01000012">
    <property type="protein sequence ID" value="OCA71176.1"/>
    <property type="molecule type" value="Genomic_DNA"/>
</dbReference>
<dbReference type="GO" id="GO:0009279">
    <property type="term" value="C:cell outer membrane"/>
    <property type="evidence" value="ECO:0007669"/>
    <property type="project" value="UniProtKB-SubCell"/>
</dbReference>
<evidence type="ECO:0000313" key="10">
    <source>
        <dbReference type="Proteomes" id="UP000093432"/>
    </source>
</evidence>
<reference evidence="9" key="1">
    <citation type="submission" date="2016-07" db="EMBL/GenBank/DDBJ databases">
        <authorList>
            <person name="Jeong J.-J."/>
            <person name="Kim D.W."/>
            <person name="Sang M.K."/>
            <person name="Choi I.-G."/>
            <person name="Kim K.D."/>
        </authorList>
    </citation>
    <scope>NUCLEOTIDE SEQUENCE</scope>
    <source>
        <strain evidence="9">CC-VM-7</strain>
    </source>
</reference>
<evidence type="ECO:0000256" key="2">
    <source>
        <dbReference type="ARBA" id="ARBA00007613"/>
    </source>
</evidence>
<evidence type="ECO:0000313" key="11">
    <source>
        <dbReference type="Proteomes" id="UP001350005"/>
    </source>
</evidence>
<evidence type="ECO:0000313" key="8">
    <source>
        <dbReference type="EMBL" id="MEE6128839.1"/>
    </source>
</evidence>
<dbReference type="EMBL" id="JAZGJU010000034">
    <property type="protein sequence ID" value="MEE6128839.1"/>
    <property type="molecule type" value="Genomic_DNA"/>
</dbReference>
<dbReference type="OrthoDB" id="926878at2"/>
<comment type="caution">
    <text evidence="9">The sequence shown here is derived from an EMBL/GenBank/DDBJ whole genome shotgun (WGS) entry which is preliminary data.</text>
</comment>
<keyword evidence="6" id="KW-0472">Membrane</keyword>
<dbReference type="GO" id="GO:0015288">
    <property type="term" value="F:porin activity"/>
    <property type="evidence" value="ECO:0007669"/>
    <property type="project" value="TreeGrafter"/>
</dbReference>
<dbReference type="STRING" id="651561.BBI00_15640"/>
<dbReference type="Proteomes" id="UP001350005">
    <property type="component" value="Unassembled WGS sequence"/>
</dbReference>
<dbReference type="SUPFAM" id="SSF56954">
    <property type="entry name" value="Outer membrane efflux proteins (OEP)"/>
    <property type="match status" value="1"/>
</dbReference>
<keyword evidence="7" id="KW-0998">Cell outer membrane</keyword>
<dbReference type="KEGG" id="carh:EGY05_21475"/>
<dbReference type="GO" id="GO:1990281">
    <property type="term" value="C:efflux pump complex"/>
    <property type="evidence" value="ECO:0007669"/>
    <property type="project" value="TreeGrafter"/>
</dbReference>
<reference evidence="10" key="2">
    <citation type="submission" date="2016-07" db="EMBL/GenBank/DDBJ databases">
        <authorList>
            <person name="Florea S."/>
            <person name="Webb J.S."/>
            <person name="Jaromczyk J."/>
            <person name="Schardl C.L."/>
        </authorList>
    </citation>
    <scope>NUCLEOTIDE SEQUENCE [LARGE SCALE GENOMIC DNA]</scope>
    <source>
        <strain evidence="10">CC-VM-7</strain>
    </source>
</reference>
<evidence type="ECO:0000256" key="7">
    <source>
        <dbReference type="ARBA" id="ARBA00023237"/>
    </source>
</evidence>
<dbReference type="RefSeq" id="WP_065399832.1">
    <property type="nucleotide sequence ID" value="NZ_CP033811.1"/>
</dbReference>
<evidence type="ECO:0000313" key="9">
    <source>
        <dbReference type="EMBL" id="OCA71176.1"/>
    </source>
</evidence>
<comment type="subcellular location">
    <subcellularLocation>
        <location evidence="1">Cell outer membrane</location>
    </subcellularLocation>
</comment>
<keyword evidence="4" id="KW-1134">Transmembrane beta strand</keyword>
<proteinExistence type="inferred from homology"/>
<reference evidence="8 11" key="3">
    <citation type="submission" date="2024-01" db="EMBL/GenBank/DDBJ databases">
        <title>Whole genome of Chryseobacterium arthrosphaerae NNCa 2741.</title>
        <authorList>
            <person name="Boriskina E.V."/>
            <person name="Gordinskaya N.A."/>
            <person name="Kropotov V.S."/>
            <person name="Alekseeva A.E."/>
            <person name="Makhova M.A."/>
            <person name="Kryazhev D.V."/>
            <person name="Shkurkina I.S."/>
        </authorList>
    </citation>
    <scope>NUCLEOTIDE SEQUENCE [LARGE SCALE GENOMIC DNA]</scope>
    <source>
        <strain evidence="8 11">NNCa 2741</strain>
    </source>
</reference>
<gene>
    <name evidence="9" type="ORF">BBI00_15640</name>
    <name evidence="8" type="ORF">V2E39_15685</name>
</gene>
<dbReference type="Pfam" id="PF02321">
    <property type="entry name" value="OEP"/>
    <property type="match status" value="1"/>
</dbReference>
<dbReference type="PANTHER" id="PTHR30026">
    <property type="entry name" value="OUTER MEMBRANE PROTEIN TOLC"/>
    <property type="match status" value="1"/>
</dbReference>
<keyword evidence="11" id="KW-1185">Reference proteome</keyword>
<dbReference type="GO" id="GO:0015562">
    <property type="term" value="F:efflux transmembrane transporter activity"/>
    <property type="evidence" value="ECO:0007669"/>
    <property type="project" value="InterPro"/>
</dbReference>
<dbReference type="InterPro" id="IPR003423">
    <property type="entry name" value="OMP_efflux"/>
</dbReference>
<sequence length="524" mass="58894">MRFYKFICVLFTGVGITGFYGQSKINCDLVGISNIAFEKNPTIQRSAYTIKSAEADFQIQRSVFDVNLFSEVAVKTNRYTLFGEDPRNQFIDKILKTNTLDFSAGVRKKLRTGQITDISLKYGFNNNNFPYDGFNQYVGAFWGNHVSSVNLSLTQPLLRGRGRDVTTISERISQLYIENSKSSNEFTNSNTILQIGQAYWNYYLAYKRVEIYKQNEGRVRNVLDVTKELIKADKKPAGDLAQVNADLANQEKLTALAEQSLFEARVNLGRAIGLSNEESLQLGIPVNDFPTIPESEYRIDLDRTAFIKIAKEKRGDLQAVGKISDALEMQYRLAENNTKPQLDLTGFVFYGSAIAGNGIDKTFSSFTNNEGRNLGAGAKLTFTFPVNNNLAKGNYAKDLVSLNDQKISNENLQRNIELNISNAINKLDNSVIVLQRAKEALDSYKEAFNSEQVKLQAGLTTILNVILFQERLTSSELEYLQAYQQFANAIISLRHETGTLISQGDRGFTLNQDVFYTIPNIANY</sequence>
<evidence type="ECO:0000256" key="4">
    <source>
        <dbReference type="ARBA" id="ARBA00022452"/>
    </source>
</evidence>
<evidence type="ECO:0000256" key="5">
    <source>
        <dbReference type="ARBA" id="ARBA00022692"/>
    </source>
</evidence>
<dbReference type="PANTHER" id="PTHR30026:SF20">
    <property type="entry name" value="OUTER MEMBRANE PROTEIN TOLC"/>
    <property type="match status" value="1"/>
</dbReference>
<name>A0A1B8ZI15_9FLAO</name>
<dbReference type="AlphaFoldDB" id="A0A1B8ZI15"/>
<comment type="similarity">
    <text evidence="2">Belongs to the outer membrane factor (OMF) (TC 1.B.17) family.</text>
</comment>
<accession>A0A1B8ZI15</accession>
<organism evidence="9 10">
    <name type="scientific">Chryseobacterium arthrosphaerae</name>
    <dbReference type="NCBI Taxonomy" id="651561"/>
    <lineage>
        <taxon>Bacteria</taxon>
        <taxon>Pseudomonadati</taxon>
        <taxon>Bacteroidota</taxon>
        <taxon>Flavobacteriia</taxon>
        <taxon>Flavobacteriales</taxon>
        <taxon>Weeksellaceae</taxon>
        <taxon>Chryseobacterium group</taxon>
        <taxon>Chryseobacterium</taxon>
    </lineage>
</organism>